<feature type="compositionally biased region" description="Basic and acidic residues" evidence="1">
    <location>
        <begin position="26"/>
        <end position="35"/>
    </location>
</feature>
<dbReference type="NCBIfam" id="NF033154">
    <property type="entry name" value="endonuc_SmrA"/>
    <property type="match status" value="1"/>
</dbReference>
<name>B8KRA1_9GAMM</name>
<dbReference type="InterPro" id="IPR002625">
    <property type="entry name" value="Smr_dom"/>
</dbReference>
<dbReference type="InterPro" id="IPR036063">
    <property type="entry name" value="Smr_dom_sf"/>
</dbReference>
<evidence type="ECO:0000256" key="1">
    <source>
        <dbReference type="SAM" id="MobiDB-lite"/>
    </source>
</evidence>
<organism evidence="3 4">
    <name type="scientific">Luminiphilus syltensis NOR5-1B</name>
    <dbReference type="NCBI Taxonomy" id="565045"/>
    <lineage>
        <taxon>Bacteria</taxon>
        <taxon>Pseudomonadati</taxon>
        <taxon>Pseudomonadota</taxon>
        <taxon>Gammaproteobacteria</taxon>
        <taxon>Cellvibrionales</taxon>
        <taxon>Halieaceae</taxon>
        <taxon>Luminiphilus</taxon>
    </lineage>
</organism>
<dbReference type="PANTHER" id="PTHR35562:SF2">
    <property type="entry name" value="DNA ENDONUCLEASE SMRA-RELATED"/>
    <property type="match status" value="1"/>
</dbReference>
<feature type="compositionally biased region" description="Basic and acidic residues" evidence="1">
    <location>
        <begin position="44"/>
        <end position="54"/>
    </location>
</feature>
<dbReference type="GO" id="GO:0004520">
    <property type="term" value="F:DNA endonuclease activity"/>
    <property type="evidence" value="ECO:0007669"/>
    <property type="project" value="TreeGrafter"/>
</dbReference>
<feature type="domain" description="Smr" evidence="2">
    <location>
        <begin position="100"/>
        <end position="183"/>
    </location>
</feature>
<keyword evidence="4" id="KW-1185">Reference proteome</keyword>
<dbReference type="PANTHER" id="PTHR35562">
    <property type="entry name" value="DNA ENDONUCLEASE SMRA-RELATED"/>
    <property type="match status" value="1"/>
</dbReference>
<dbReference type="InterPro" id="IPR047688">
    <property type="entry name" value="Endonuc_SmrA"/>
</dbReference>
<dbReference type="STRING" id="565045.NOR51B_598"/>
<dbReference type="eggNOG" id="COG2840">
    <property type="taxonomic scope" value="Bacteria"/>
</dbReference>
<dbReference type="Gene3D" id="3.30.1370.110">
    <property type="match status" value="1"/>
</dbReference>
<evidence type="ECO:0000313" key="4">
    <source>
        <dbReference type="Proteomes" id="UP000004699"/>
    </source>
</evidence>
<sequence>MGEAAGDKAMTEDDLFESEMAGVKPLRSEPRERLIRTPKTVSAEARREAAEGRQKATNPLVDEGVEPLDGWFVLNFKRPGIQNGVFKKLRMGRYDIDARLDLHRMTVKTARDEVMEFVRESMELGLRTVLILHGKGQQKIDQQRTAVIKGYVNRWLQDIEDVQAYHSAQPVHGGTGAVYVLLRKSAEKKRENRERFMKGRVPYDNR</sequence>
<dbReference type="Proteomes" id="UP000004699">
    <property type="component" value="Unassembled WGS sequence"/>
</dbReference>
<feature type="compositionally biased region" description="Basic and acidic residues" evidence="1">
    <location>
        <begin position="1"/>
        <end position="11"/>
    </location>
</feature>
<proteinExistence type="predicted"/>
<dbReference type="PROSITE" id="PS50828">
    <property type="entry name" value="SMR"/>
    <property type="match status" value="1"/>
</dbReference>
<accession>B8KRA1</accession>
<dbReference type="AlphaFoldDB" id="B8KRA1"/>
<protein>
    <submittedName>
        <fullName evidence="3">Smr protein/MutS2</fullName>
    </submittedName>
</protein>
<dbReference type="SUPFAM" id="SSF160443">
    <property type="entry name" value="SMR domain-like"/>
    <property type="match status" value="1"/>
</dbReference>
<dbReference type="HOGENOM" id="CLU_055978_1_2_6"/>
<reference evidence="4" key="1">
    <citation type="journal article" date="2013" name="BMC Microbiol.">
        <title>Taxonomy and evolution of bacteriochlorophyll a-containing members of the OM60/NOR5 clade of marine gammaproteobacteria: description of Luminiphilus syltensis gen. nov., sp. nov., reclassification of Haliea rubra as Pseudohaliea rubra gen. nov., comb. nov., and emendation of Chromatocurvus halotolerans.</title>
        <authorList>
            <person name="Spring S."/>
            <person name="Riedel T."/>
            <person name="Sproer C."/>
            <person name="Yan S."/>
            <person name="Harder J."/>
            <person name="Fuchs B.M."/>
        </authorList>
    </citation>
    <scope>NUCLEOTIDE SEQUENCE [LARGE SCALE GENOMIC DNA]</scope>
    <source>
        <strain evidence="4">NOR51-B</strain>
    </source>
</reference>
<dbReference type="EMBL" id="DS999411">
    <property type="protein sequence ID" value="EED34660.1"/>
    <property type="molecule type" value="Genomic_DNA"/>
</dbReference>
<feature type="region of interest" description="Disordered" evidence="1">
    <location>
        <begin position="1"/>
        <end position="55"/>
    </location>
</feature>
<evidence type="ECO:0000313" key="3">
    <source>
        <dbReference type="EMBL" id="EED34660.1"/>
    </source>
</evidence>
<gene>
    <name evidence="3" type="ORF">NOR51B_598</name>
</gene>
<evidence type="ECO:0000259" key="2">
    <source>
        <dbReference type="PROSITE" id="PS50828"/>
    </source>
</evidence>
<dbReference type="SMART" id="SM00463">
    <property type="entry name" value="SMR"/>
    <property type="match status" value="1"/>
</dbReference>
<dbReference type="Pfam" id="PF01713">
    <property type="entry name" value="Smr"/>
    <property type="match status" value="1"/>
</dbReference>